<dbReference type="SUPFAM" id="SSF46689">
    <property type="entry name" value="Homeodomain-like"/>
    <property type="match status" value="1"/>
</dbReference>
<keyword evidence="3" id="KW-0804">Transcription</keyword>
<dbReference type="RefSeq" id="WP_048475778.1">
    <property type="nucleotide sequence ID" value="NZ_JBIRUD010000002.1"/>
</dbReference>
<evidence type="ECO:0000256" key="2">
    <source>
        <dbReference type="ARBA" id="ARBA00023125"/>
    </source>
</evidence>
<dbReference type="InterPro" id="IPR000281">
    <property type="entry name" value="HTH_RpiR"/>
</dbReference>
<dbReference type="FunFam" id="3.40.50.10490:FF:000029">
    <property type="entry name" value="RpiR family transcriptional regulator"/>
    <property type="match status" value="1"/>
</dbReference>
<dbReference type="PANTHER" id="PTHR30514">
    <property type="entry name" value="GLUCOKINASE"/>
    <property type="match status" value="1"/>
</dbReference>
<dbReference type="SUPFAM" id="SSF53697">
    <property type="entry name" value="SIS domain"/>
    <property type="match status" value="1"/>
</dbReference>
<dbReference type="PANTHER" id="PTHR30514:SF1">
    <property type="entry name" value="HTH-TYPE TRANSCRIPTIONAL REGULATOR HEXR-RELATED"/>
    <property type="match status" value="1"/>
</dbReference>
<dbReference type="InterPro" id="IPR001347">
    <property type="entry name" value="SIS_dom"/>
</dbReference>
<proteinExistence type="predicted"/>
<dbReference type="CDD" id="cd05013">
    <property type="entry name" value="SIS_RpiR"/>
    <property type="match status" value="1"/>
</dbReference>
<evidence type="ECO:0000259" key="5">
    <source>
        <dbReference type="PROSITE" id="PS51071"/>
    </source>
</evidence>
<dbReference type="InterPro" id="IPR009057">
    <property type="entry name" value="Homeodomain-like_sf"/>
</dbReference>
<dbReference type="STRING" id="66430.ACS04_07720"/>
<dbReference type="Pfam" id="PF01380">
    <property type="entry name" value="SIS"/>
    <property type="match status" value="1"/>
</dbReference>
<dbReference type="PROSITE" id="PS51071">
    <property type="entry name" value="HTH_RPIR"/>
    <property type="match status" value="1"/>
</dbReference>
<name>A0A0J6XUR2_9ACTN</name>
<keyword evidence="1" id="KW-0805">Transcription regulation</keyword>
<keyword evidence="8" id="KW-1185">Reference proteome</keyword>
<feature type="domain" description="HTH rpiR-type" evidence="5">
    <location>
        <begin position="42"/>
        <end position="118"/>
    </location>
</feature>
<evidence type="ECO:0000256" key="3">
    <source>
        <dbReference type="ARBA" id="ARBA00023163"/>
    </source>
</evidence>
<dbReference type="PATRIC" id="fig|66430.4.peg.3907"/>
<dbReference type="GO" id="GO:0003677">
    <property type="term" value="F:DNA binding"/>
    <property type="evidence" value="ECO:0007669"/>
    <property type="project" value="UniProtKB-KW"/>
</dbReference>
<dbReference type="GO" id="GO:1901135">
    <property type="term" value="P:carbohydrate derivative metabolic process"/>
    <property type="evidence" value="ECO:0007669"/>
    <property type="project" value="InterPro"/>
</dbReference>
<evidence type="ECO:0000259" key="6">
    <source>
        <dbReference type="PROSITE" id="PS51464"/>
    </source>
</evidence>
<dbReference type="Gene3D" id="3.40.50.10490">
    <property type="entry name" value="Glucose-6-phosphate isomerase like protein, domain 1"/>
    <property type="match status" value="1"/>
</dbReference>
<evidence type="ECO:0000313" key="8">
    <source>
        <dbReference type="Proteomes" id="UP000035932"/>
    </source>
</evidence>
<evidence type="ECO:0000313" key="7">
    <source>
        <dbReference type="EMBL" id="KMO98463.1"/>
    </source>
</evidence>
<dbReference type="PROSITE" id="PS51464">
    <property type="entry name" value="SIS"/>
    <property type="match status" value="1"/>
</dbReference>
<feature type="region of interest" description="Disordered" evidence="4">
    <location>
        <begin position="1"/>
        <end position="40"/>
    </location>
</feature>
<dbReference type="Gene3D" id="1.10.10.10">
    <property type="entry name" value="Winged helix-like DNA-binding domain superfamily/Winged helix DNA-binding domain"/>
    <property type="match status" value="1"/>
</dbReference>
<reference evidence="7 8" key="1">
    <citation type="submission" date="2015-06" db="EMBL/GenBank/DDBJ databases">
        <title>Recapitulation of the evolution of biosynthetic gene clusters reveals hidden chemical diversity on bacterial genomes.</title>
        <authorList>
            <person name="Cruz-Morales P."/>
            <person name="Martinez-Guerrero C."/>
            <person name="Morales-Escalante M.A."/>
            <person name="Yanez-Guerra L.A."/>
            <person name="Kopp J.F."/>
            <person name="Feldmann J."/>
            <person name="Ramos-Aboites H.E."/>
            <person name="Barona-Gomez F."/>
        </authorList>
    </citation>
    <scope>NUCLEOTIDE SEQUENCE [LARGE SCALE GENOMIC DNA]</scope>
    <source>
        <strain evidence="7 8">ATCC 31245</strain>
    </source>
</reference>
<dbReference type="InterPro" id="IPR047640">
    <property type="entry name" value="RpiR-like"/>
</dbReference>
<dbReference type="GO" id="GO:0003700">
    <property type="term" value="F:DNA-binding transcription factor activity"/>
    <property type="evidence" value="ECO:0007669"/>
    <property type="project" value="InterPro"/>
</dbReference>
<dbReference type="EMBL" id="LFML01000029">
    <property type="protein sequence ID" value="KMO98463.1"/>
    <property type="molecule type" value="Genomic_DNA"/>
</dbReference>
<protein>
    <submittedName>
        <fullName evidence="7">RpiR family transcriptional regulator</fullName>
    </submittedName>
</protein>
<dbReference type="AlphaFoldDB" id="A0A0J6XUR2"/>
<evidence type="ECO:0000256" key="4">
    <source>
        <dbReference type="SAM" id="MobiDB-lite"/>
    </source>
</evidence>
<dbReference type="Pfam" id="PF01418">
    <property type="entry name" value="HTH_6"/>
    <property type="match status" value="1"/>
</dbReference>
<organism evidence="7 8">
    <name type="scientific">Streptomyces roseus</name>
    <dbReference type="NCBI Taxonomy" id="66430"/>
    <lineage>
        <taxon>Bacteria</taxon>
        <taxon>Bacillati</taxon>
        <taxon>Actinomycetota</taxon>
        <taxon>Actinomycetes</taxon>
        <taxon>Kitasatosporales</taxon>
        <taxon>Streptomycetaceae</taxon>
        <taxon>Streptomyces</taxon>
    </lineage>
</organism>
<dbReference type="InterPro" id="IPR036388">
    <property type="entry name" value="WH-like_DNA-bd_sf"/>
</dbReference>
<dbReference type="InterPro" id="IPR035472">
    <property type="entry name" value="RpiR-like_SIS"/>
</dbReference>
<dbReference type="InterPro" id="IPR046348">
    <property type="entry name" value="SIS_dom_sf"/>
</dbReference>
<dbReference type="Proteomes" id="UP000035932">
    <property type="component" value="Unassembled WGS sequence"/>
</dbReference>
<evidence type="ECO:0000256" key="1">
    <source>
        <dbReference type="ARBA" id="ARBA00023015"/>
    </source>
</evidence>
<feature type="domain" description="SIS" evidence="6">
    <location>
        <begin position="166"/>
        <end position="307"/>
    </location>
</feature>
<comment type="caution">
    <text evidence="7">The sequence shown here is derived from an EMBL/GenBank/DDBJ whole genome shotgun (WGS) entry which is preliminary data.</text>
</comment>
<gene>
    <name evidence="7" type="ORF">ACS04_07720</name>
</gene>
<accession>A0A0J6XUR2</accession>
<sequence>MSKDPKVTFSEGGGAGADPAAAPGTAPGPTPGTPSGAVPDAVPLRARVRSLGPSMTRSVQAVAETVAADPAGCSRLTVSALAARTGTSEATVVRTARLLGYPGYRDLRLALAALAARQETGSAPVVTADIAVDDPIADVVAKLAHEEAQTLADTAAGLDLTALAAAATALATARRIDIYGVGASALVAQDLAQKLLRIGLVAHAHGDPHLAVTGAVQLRPGDAAVAITHSGATGDVIDPLRTAFERGATTIALTGRPHAPVTHCADLVLATSAARETRLRPAAMSSRTSQLLVVDCLFVAVAQQTYETAAPALAASHEALAPRRSARSPRP</sequence>
<keyword evidence="2" id="KW-0238">DNA-binding</keyword>
<dbReference type="OrthoDB" id="370421at2"/>
<dbReference type="GO" id="GO:0097367">
    <property type="term" value="F:carbohydrate derivative binding"/>
    <property type="evidence" value="ECO:0007669"/>
    <property type="project" value="InterPro"/>
</dbReference>